<feature type="region of interest" description="Disordered" evidence="3">
    <location>
        <begin position="32"/>
        <end position="60"/>
    </location>
</feature>
<dbReference type="InterPro" id="IPR036964">
    <property type="entry name" value="RASGEF_cat_dom_sf"/>
</dbReference>
<proteinExistence type="predicted"/>
<dbReference type="PANTHER" id="PTHR23113">
    <property type="entry name" value="GUANINE NUCLEOTIDE EXCHANGE FACTOR"/>
    <property type="match status" value="1"/>
</dbReference>
<organism evidence="6 7">
    <name type="scientific">Ramazzottius varieornatus</name>
    <name type="common">Water bear</name>
    <name type="synonym">Tardigrade</name>
    <dbReference type="NCBI Taxonomy" id="947166"/>
    <lineage>
        <taxon>Eukaryota</taxon>
        <taxon>Metazoa</taxon>
        <taxon>Ecdysozoa</taxon>
        <taxon>Tardigrada</taxon>
        <taxon>Eutardigrada</taxon>
        <taxon>Parachela</taxon>
        <taxon>Hypsibioidea</taxon>
        <taxon>Ramazzottiidae</taxon>
        <taxon>Ramazzottius</taxon>
    </lineage>
</organism>
<dbReference type="InterPro" id="IPR001895">
    <property type="entry name" value="RASGEF_cat_dom"/>
</dbReference>
<dbReference type="PROSITE" id="PS50009">
    <property type="entry name" value="RASGEF_CAT"/>
    <property type="match status" value="1"/>
</dbReference>
<dbReference type="OrthoDB" id="25179at2759"/>
<dbReference type="InterPro" id="IPR023578">
    <property type="entry name" value="Ras_GEF_dom_sf"/>
</dbReference>
<evidence type="ECO:0000259" key="4">
    <source>
        <dbReference type="PROSITE" id="PS50009"/>
    </source>
</evidence>
<accession>A0A1D1W6U7</accession>
<dbReference type="AlphaFoldDB" id="A0A1D1W6U7"/>
<dbReference type="SMART" id="SM00229">
    <property type="entry name" value="RasGEFN"/>
    <property type="match status" value="1"/>
</dbReference>
<feature type="domain" description="N-terminal Ras-GEF" evidence="5">
    <location>
        <begin position="542"/>
        <end position="665"/>
    </location>
</feature>
<evidence type="ECO:0000259" key="5">
    <source>
        <dbReference type="PROSITE" id="PS50212"/>
    </source>
</evidence>
<dbReference type="Gene3D" id="1.20.870.10">
    <property type="entry name" value="Son of sevenless (SoS) protein Chain: S domain 1"/>
    <property type="match status" value="1"/>
</dbReference>
<dbReference type="InterPro" id="IPR008937">
    <property type="entry name" value="Ras-like_GEF"/>
</dbReference>
<dbReference type="STRING" id="947166.A0A1D1W6U7"/>
<dbReference type="CDD" id="cd00155">
    <property type="entry name" value="RasGEF"/>
    <property type="match status" value="1"/>
</dbReference>
<feature type="compositionally biased region" description="Low complexity" evidence="3">
    <location>
        <begin position="263"/>
        <end position="289"/>
    </location>
</feature>
<sequence>MRPTHSPSNGHFSLKRACNRWSATDAIYDTPYHERQNSHGSKASLRTSNSALNGHQRRQSLDRAVLSNDASINERKELEDISYLEKEVYFALRYLQDVVEKHTTELLAGSATVVIENIFVLDSRIHNTQTYQEQKSNAAFQNEFKEMYRCLASVVNWADQILLRRGEIKSVLLRRNNHIVPQIQVLRQHVRRLVEHFRNAQLKSSPAYSQLPLRRLPMSISAESLNSASPHTSMRLVPQMDSIGYDQVDHAAVSFGRMPSSRASFSSLKNSSLPPSPKSSLKLPSTPVLRQSGHLSCPHGDPEGSIQSLTTSMQSRSPSPQLSRNVSLEDSGFYSPTVSTSSLPPRPTHHRKTLMSSLVGQGEKPGATDITAVVSALFANNKSASPRHRFLRQMTDEPIYYDNISEKASPPLPPKTRNVISYVETFGRNTNAQSINSFKSSNQSIVRDITNPTNQSTDKYLRSSIQSPSIHQSTVRNGGEAFPPFATLEELFDYDCTSEDPFKPTTKDPPRVWLSPKSDKYILANLDCTDLLVHNRPASDGKGPTIKGGVVDALIVEATRASKKDFAYQEAFVATYRTFIPSSELIEKLLFRHGHFSHASCDQREQSAARDTFTLLIRVVEELCLTEIFETSLIDSLLKFVQQLFTAGELTAARSLRKKILDKHDVLQKQRGSSVLLLQPNTPRRGRRLAYLLDFKSQDLAEQMTLLDADLLSRIESTELLGWTKEQSEFAGPNLTRFTEHFNKVSFWARTRLLEQTDQRDREKYFIKIMKIMKHLRRLQNFNSYLALLAAIDSAPVRRLNHSKTLNNEVKLLGELIDSSQSFRAYRAALANIQPPCIPYIGIALQDLTFVNESNDWLDTGKTVVNFSKRWQQYNVLNGLSRFLKTCQYNLQRNESIVQFFNNFDSFLSEEALWQISEAIRPRTSHK</sequence>
<dbReference type="Proteomes" id="UP000186922">
    <property type="component" value="Unassembled WGS sequence"/>
</dbReference>
<dbReference type="PROSITE" id="PS00720">
    <property type="entry name" value="RASGEF"/>
    <property type="match status" value="1"/>
</dbReference>
<reference evidence="6 7" key="1">
    <citation type="journal article" date="2016" name="Nat. Commun.">
        <title>Extremotolerant tardigrade genome and improved radiotolerance of human cultured cells by tardigrade-unique protein.</title>
        <authorList>
            <person name="Hashimoto T."/>
            <person name="Horikawa D.D."/>
            <person name="Saito Y."/>
            <person name="Kuwahara H."/>
            <person name="Kozuka-Hata H."/>
            <person name="Shin-I T."/>
            <person name="Minakuchi Y."/>
            <person name="Ohishi K."/>
            <person name="Motoyama A."/>
            <person name="Aizu T."/>
            <person name="Enomoto A."/>
            <person name="Kondo K."/>
            <person name="Tanaka S."/>
            <person name="Hara Y."/>
            <person name="Koshikawa S."/>
            <person name="Sagara H."/>
            <person name="Miura T."/>
            <person name="Yokobori S."/>
            <person name="Miyagawa K."/>
            <person name="Suzuki Y."/>
            <person name="Kubo T."/>
            <person name="Oyama M."/>
            <person name="Kohara Y."/>
            <person name="Fujiyama A."/>
            <person name="Arakawa K."/>
            <person name="Katayama T."/>
            <person name="Toyoda A."/>
            <person name="Kunieda T."/>
        </authorList>
    </citation>
    <scope>NUCLEOTIDE SEQUENCE [LARGE SCALE GENOMIC DNA]</scope>
    <source>
        <strain evidence="6 7">YOKOZUNA-1</strain>
    </source>
</reference>
<feature type="compositionally biased region" description="Polar residues" evidence="3">
    <location>
        <begin position="305"/>
        <end position="343"/>
    </location>
</feature>
<feature type="compositionally biased region" description="Polar residues" evidence="3">
    <location>
        <begin position="38"/>
        <end position="53"/>
    </location>
</feature>
<dbReference type="Pfam" id="PF00618">
    <property type="entry name" value="RasGEF_N"/>
    <property type="match status" value="1"/>
</dbReference>
<gene>
    <name evidence="6" type="primary">RvY_17704-1</name>
    <name evidence="6" type="synonym">RvY_17704.1</name>
    <name evidence="6" type="ORF">RvY_17704</name>
</gene>
<name>A0A1D1W6U7_RAMVA</name>
<dbReference type="PANTHER" id="PTHR23113:SF224">
    <property type="entry name" value="RAP GUANINE NUCLEOTIDE EXCHANGE FACTOR 1"/>
    <property type="match status" value="1"/>
</dbReference>
<feature type="region of interest" description="Disordered" evidence="3">
    <location>
        <begin position="263"/>
        <end position="350"/>
    </location>
</feature>
<evidence type="ECO:0000256" key="1">
    <source>
        <dbReference type="ARBA" id="ARBA00022658"/>
    </source>
</evidence>
<evidence type="ECO:0000313" key="6">
    <source>
        <dbReference type="EMBL" id="GAV07928.1"/>
    </source>
</evidence>
<dbReference type="Pfam" id="PF00617">
    <property type="entry name" value="RasGEF"/>
    <property type="match status" value="1"/>
</dbReference>
<evidence type="ECO:0000313" key="7">
    <source>
        <dbReference type="Proteomes" id="UP000186922"/>
    </source>
</evidence>
<keyword evidence="7" id="KW-1185">Reference proteome</keyword>
<feature type="domain" description="Ras-GEF" evidence="4">
    <location>
        <begin position="696"/>
        <end position="923"/>
    </location>
</feature>
<dbReference type="EMBL" id="BDGG01000016">
    <property type="protein sequence ID" value="GAV07928.1"/>
    <property type="molecule type" value="Genomic_DNA"/>
</dbReference>
<dbReference type="InterPro" id="IPR000651">
    <property type="entry name" value="Ras-like_Gua-exchang_fac_N"/>
</dbReference>
<evidence type="ECO:0008006" key="8">
    <source>
        <dbReference type="Google" id="ProtNLM"/>
    </source>
</evidence>
<dbReference type="InterPro" id="IPR019804">
    <property type="entry name" value="Ras_G-nucl-exch_fac_CS"/>
</dbReference>
<dbReference type="GO" id="GO:0005886">
    <property type="term" value="C:plasma membrane"/>
    <property type="evidence" value="ECO:0007669"/>
    <property type="project" value="TreeGrafter"/>
</dbReference>
<evidence type="ECO:0000256" key="3">
    <source>
        <dbReference type="SAM" id="MobiDB-lite"/>
    </source>
</evidence>
<comment type="caution">
    <text evidence="6">The sequence shown here is derived from an EMBL/GenBank/DDBJ whole genome shotgun (WGS) entry which is preliminary data.</text>
</comment>
<dbReference type="GO" id="GO:0007265">
    <property type="term" value="P:Ras protein signal transduction"/>
    <property type="evidence" value="ECO:0007669"/>
    <property type="project" value="TreeGrafter"/>
</dbReference>
<protein>
    <recommendedName>
        <fullName evidence="8">Ras-GEF domain-containing protein</fullName>
    </recommendedName>
</protein>
<dbReference type="Gene3D" id="1.10.840.10">
    <property type="entry name" value="Ras guanine-nucleotide exchange factors catalytic domain"/>
    <property type="match status" value="1"/>
</dbReference>
<evidence type="ECO:0000256" key="2">
    <source>
        <dbReference type="PROSITE-ProRule" id="PRU00168"/>
    </source>
</evidence>
<keyword evidence="1 2" id="KW-0344">Guanine-nucleotide releasing factor</keyword>
<dbReference type="PROSITE" id="PS50212">
    <property type="entry name" value="RASGEF_NTER"/>
    <property type="match status" value="1"/>
</dbReference>
<dbReference type="GO" id="GO:0005085">
    <property type="term" value="F:guanyl-nucleotide exchange factor activity"/>
    <property type="evidence" value="ECO:0007669"/>
    <property type="project" value="UniProtKB-KW"/>
</dbReference>
<dbReference type="SMART" id="SM00147">
    <property type="entry name" value="RasGEF"/>
    <property type="match status" value="1"/>
</dbReference>
<dbReference type="SUPFAM" id="SSF48366">
    <property type="entry name" value="Ras GEF"/>
    <property type="match status" value="1"/>
</dbReference>